<gene>
    <name evidence="1" type="ORF">PS941_00050</name>
</gene>
<dbReference type="AlphaFoldDB" id="A0A5E7RJL8"/>
<dbReference type="RefSeq" id="WP_150691803.1">
    <property type="nucleotide sequence ID" value="NZ_CABVJC010000001.1"/>
</dbReference>
<organism evidence="1 2">
    <name type="scientific">Pseudomonas fluorescens</name>
    <dbReference type="NCBI Taxonomy" id="294"/>
    <lineage>
        <taxon>Bacteria</taxon>
        <taxon>Pseudomonadati</taxon>
        <taxon>Pseudomonadota</taxon>
        <taxon>Gammaproteobacteria</taxon>
        <taxon>Pseudomonadales</taxon>
        <taxon>Pseudomonadaceae</taxon>
        <taxon>Pseudomonas</taxon>
    </lineage>
</organism>
<reference evidence="1 2" key="1">
    <citation type="submission" date="2019-09" db="EMBL/GenBank/DDBJ databases">
        <authorList>
            <person name="Chandra G."/>
            <person name="Truman W A."/>
        </authorList>
    </citation>
    <scope>NUCLEOTIDE SEQUENCE [LARGE SCALE GENOMIC DNA]</scope>
    <source>
        <strain evidence="1">PS941</strain>
    </source>
</reference>
<evidence type="ECO:0000313" key="2">
    <source>
        <dbReference type="Proteomes" id="UP000326452"/>
    </source>
</evidence>
<accession>A0A5E7RJL8</accession>
<dbReference type="Proteomes" id="UP000326452">
    <property type="component" value="Unassembled WGS sequence"/>
</dbReference>
<name>A0A5E7RJL8_PSEFL</name>
<sequence>MSEYCIYLDGPSDDMSKEHIFPMSLGGLDSFCIQADRKFNNTVGSRIDGAIANDFLMLFKRDRAEAKGHSRTHPEPIARRATLEDGTPIQAIFSKTGLRLYDLKQKRYLAKGEGSRTIEVRDLKLDMDADIRFVAKVALAAGYFAYDDFFKNGVQHSQARMIVTAKRLTDVNPSVRLYTRFQNHEALPDPSDYQLFKAAIELSGCSCVLMLPGKDCFGVIVGVLGDFMGMINIPADTTGFPNDGAYSLGHCIFLQEGKVKRMSFRHLCNKLLEKMEKNGDDKNAEPKAAEDEI</sequence>
<protein>
    <recommendedName>
        <fullName evidence="3">HNH endonuclease</fullName>
    </recommendedName>
</protein>
<proteinExistence type="predicted"/>
<dbReference type="EMBL" id="CABVJC010000001">
    <property type="protein sequence ID" value="VVP73497.1"/>
    <property type="molecule type" value="Genomic_DNA"/>
</dbReference>
<evidence type="ECO:0008006" key="3">
    <source>
        <dbReference type="Google" id="ProtNLM"/>
    </source>
</evidence>
<evidence type="ECO:0000313" key="1">
    <source>
        <dbReference type="EMBL" id="VVP73497.1"/>
    </source>
</evidence>
<dbReference type="OrthoDB" id="7061232at2"/>